<reference evidence="1 2" key="1">
    <citation type="submission" date="2017-02" db="EMBL/GenBank/DDBJ databases">
        <title>Genomes of Trichoderma spp. with biocontrol activity.</title>
        <authorList>
            <person name="Gardiner D."/>
            <person name="Kazan K."/>
            <person name="Vos C."/>
            <person name="Harvey P."/>
        </authorList>
    </citation>
    <scope>NUCLEOTIDE SEQUENCE [LARGE SCALE GENOMIC DNA]</scope>
    <source>
        <strain evidence="1 2">Tr1</strain>
    </source>
</reference>
<gene>
    <name evidence="1" type="ORF">THARTR1_00118</name>
</gene>
<dbReference type="OrthoDB" id="4898129at2759"/>
<dbReference type="Proteomes" id="UP000236290">
    <property type="component" value="Unassembled WGS sequence"/>
</dbReference>
<accession>A0A2K0UQP0</accession>
<sequence length="138" mass="15932">MMNMTPEQLERVLGTFASEIYHEIRKESRATEMNVRHEVLANQLKTQHEMMEMQKKLRHELMAMQTKIQHQFQAVEKQARGVELSQEALGNKLEALSETVCRMEASVSKIRVGLVRAKYDSPGVGNLDSRFIARSMDR</sequence>
<name>A0A2K0UQP0_TRIHA</name>
<dbReference type="EMBL" id="MTYI01000004">
    <property type="protein sequence ID" value="PNP60094.1"/>
    <property type="molecule type" value="Genomic_DNA"/>
</dbReference>
<evidence type="ECO:0000313" key="1">
    <source>
        <dbReference type="EMBL" id="PNP60094.1"/>
    </source>
</evidence>
<protein>
    <submittedName>
        <fullName evidence="1">Uncharacterized protein</fullName>
    </submittedName>
</protein>
<dbReference type="AlphaFoldDB" id="A0A2K0UQP0"/>
<organism evidence="1 2">
    <name type="scientific">Trichoderma harzianum</name>
    <name type="common">Hypocrea lixii</name>
    <dbReference type="NCBI Taxonomy" id="5544"/>
    <lineage>
        <taxon>Eukaryota</taxon>
        <taxon>Fungi</taxon>
        <taxon>Dikarya</taxon>
        <taxon>Ascomycota</taxon>
        <taxon>Pezizomycotina</taxon>
        <taxon>Sordariomycetes</taxon>
        <taxon>Hypocreomycetidae</taxon>
        <taxon>Hypocreales</taxon>
        <taxon>Hypocreaceae</taxon>
        <taxon>Trichoderma</taxon>
    </lineage>
</organism>
<comment type="caution">
    <text evidence="1">The sequence shown here is derived from an EMBL/GenBank/DDBJ whole genome shotgun (WGS) entry which is preliminary data.</text>
</comment>
<evidence type="ECO:0000313" key="2">
    <source>
        <dbReference type="Proteomes" id="UP000236290"/>
    </source>
</evidence>
<proteinExistence type="predicted"/>